<feature type="signal peptide" evidence="1">
    <location>
        <begin position="1"/>
        <end position="22"/>
    </location>
</feature>
<keyword evidence="1" id="KW-0732">Signal</keyword>
<dbReference type="Proteomes" id="UP000193920">
    <property type="component" value="Unassembled WGS sequence"/>
</dbReference>
<feature type="chain" id="PRO_5012305126" evidence="1">
    <location>
        <begin position="23"/>
        <end position="225"/>
    </location>
</feature>
<gene>
    <name evidence="2" type="ORF">LY90DRAFT_638740</name>
</gene>
<evidence type="ECO:0000313" key="2">
    <source>
        <dbReference type="EMBL" id="ORY08556.1"/>
    </source>
</evidence>
<keyword evidence="3" id="KW-1185">Reference proteome</keyword>
<protein>
    <submittedName>
        <fullName evidence="2">Uncharacterized protein</fullName>
    </submittedName>
</protein>
<evidence type="ECO:0000256" key="1">
    <source>
        <dbReference type="SAM" id="SignalP"/>
    </source>
</evidence>
<reference evidence="2 3" key="1">
    <citation type="submission" date="2016-08" db="EMBL/GenBank/DDBJ databases">
        <title>A Parts List for Fungal Cellulosomes Revealed by Comparative Genomics.</title>
        <authorList>
            <consortium name="DOE Joint Genome Institute"/>
            <person name="Haitjema C.H."/>
            <person name="Gilmore S.P."/>
            <person name="Henske J.K."/>
            <person name="Solomon K.V."/>
            <person name="De Groot R."/>
            <person name="Kuo A."/>
            <person name="Mondo S.J."/>
            <person name="Salamov A.A."/>
            <person name="Labutti K."/>
            <person name="Zhao Z."/>
            <person name="Chiniquy J."/>
            <person name="Barry K."/>
            <person name="Brewer H.M."/>
            <person name="Purvine S.O."/>
            <person name="Wright A.T."/>
            <person name="Boxma B."/>
            <person name="Van Alen T."/>
            <person name="Hackstein J.H."/>
            <person name="Baker S.E."/>
            <person name="Grigoriev I.V."/>
            <person name="O'Malley M.A."/>
        </authorList>
    </citation>
    <scope>NUCLEOTIDE SEQUENCE [LARGE SCALE GENOMIC DNA]</scope>
    <source>
        <strain evidence="2 3">G1</strain>
    </source>
</reference>
<evidence type="ECO:0000313" key="3">
    <source>
        <dbReference type="Proteomes" id="UP000193920"/>
    </source>
</evidence>
<name>A0A1Y1ZEB4_9FUNG</name>
<organism evidence="2 3">
    <name type="scientific">Neocallimastix californiae</name>
    <dbReference type="NCBI Taxonomy" id="1754190"/>
    <lineage>
        <taxon>Eukaryota</taxon>
        <taxon>Fungi</taxon>
        <taxon>Fungi incertae sedis</taxon>
        <taxon>Chytridiomycota</taxon>
        <taxon>Chytridiomycota incertae sedis</taxon>
        <taxon>Neocallimastigomycetes</taxon>
        <taxon>Neocallimastigales</taxon>
        <taxon>Neocallimastigaceae</taxon>
        <taxon>Neocallimastix</taxon>
    </lineage>
</organism>
<accession>A0A1Y1ZEB4</accession>
<proteinExistence type="predicted"/>
<dbReference type="AlphaFoldDB" id="A0A1Y1ZEB4"/>
<dbReference type="OrthoDB" id="2130367at2759"/>
<sequence length="225" mass="25343">MKILFINLLGTYLTSIVSPLSSIQNNNSYIIKNDYVNFKSWLSCKRSSTIKNTNDNVEISFTDNLVTVDDDAGSYLPTTKQQKNCQVIGLKETCKVKTGEDIHKDDWTIDALKHDVHGLASKNGLGRISPNLSINNVIPGTYQLLVRFKGIIEKFILNKTITVSAVRIINLGKIVFSEKKDRLIPWEIENPQMLGLDIKPIPSLNELDFRDSHGYYSISTDILNP</sequence>
<dbReference type="EMBL" id="MCOG01000420">
    <property type="protein sequence ID" value="ORY08556.1"/>
    <property type="molecule type" value="Genomic_DNA"/>
</dbReference>
<comment type="caution">
    <text evidence="2">The sequence shown here is derived from an EMBL/GenBank/DDBJ whole genome shotgun (WGS) entry which is preliminary data.</text>
</comment>